<dbReference type="InterPro" id="IPR013118">
    <property type="entry name" value="Mannitol_DH_C"/>
</dbReference>
<name>A0A2D0NCV2_FLAN2</name>
<dbReference type="Gene3D" id="1.10.1040.10">
    <property type="entry name" value="N-(1-d-carboxylethyl)-l-norvaline Dehydrogenase, domain 2"/>
    <property type="match status" value="1"/>
</dbReference>
<dbReference type="GO" id="GO:0008926">
    <property type="term" value="F:mannitol-1-phosphate 5-dehydrogenase activity"/>
    <property type="evidence" value="ECO:0007669"/>
    <property type="project" value="TreeGrafter"/>
</dbReference>
<dbReference type="OrthoDB" id="9768714at2"/>
<gene>
    <name evidence="5" type="ORF">CRP01_12095</name>
</gene>
<evidence type="ECO:0000259" key="3">
    <source>
        <dbReference type="Pfam" id="PF01232"/>
    </source>
</evidence>
<dbReference type="Pfam" id="PF01232">
    <property type="entry name" value="Mannitol_dh"/>
    <property type="match status" value="1"/>
</dbReference>
<dbReference type="GO" id="GO:0005829">
    <property type="term" value="C:cytosol"/>
    <property type="evidence" value="ECO:0007669"/>
    <property type="project" value="TreeGrafter"/>
</dbReference>
<evidence type="ECO:0000313" key="6">
    <source>
        <dbReference type="Proteomes" id="UP000223913"/>
    </source>
</evidence>
<dbReference type="GO" id="GO:0009026">
    <property type="term" value="F:tagaturonate reductase activity"/>
    <property type="evidence" value="ECO:0007669"/>
    <property type="project" value="UniProtKB-EC"/>
</dbReference>
<dbReference type="Pfam" id="PF08125">
    <property type="entry name" value="Mannitol_dh_C"/>
    <property type="match status" value="1"/>
</dbReference>
<dbReference type="InterPro" id="IPR036291">
    <property type="entry name" value="NAD(P)-bd_dom_sf"/>
</dbReference>
<dbReference type="Gene3D" id="3.40.50.720">
    <property type="entry name" value="NAD(P)-binding Rossmann-like Domain"/>
    <property type="match status" value="1"/>
</dbReference>
<dbReference type="InterPro" id="IPR013328">
    <property type="entry name" value="6PGD_dom2"/>
</dbReference>
<reference evidence="5 6" key="1">
    <citation type="submission" date="2017-10" db="EMBL/GenBank/DDBJ databases">
        <title>The draft genome sequence of Lewinella nigricans NBRC 102662.</title>
        <authorList>
            <person name="Wang K."/>
        </authorList>
    </citation>
    <scope>NUCLEOTIDE SEQUENCE [LARGE SCALE GENOMIC DNA]</scope>
    <source>
        <strain evidence="5 6">NBRC 102662</strain>
    </source>
</reference>
<dbReference type="SUPFAM" id="SSF48179">
    <property type="entry name" value="6-phosphogluconate dehydrogenase C-terminal domain-like"/>
    <property type="match status" value="1"/>
</dbReference>
<dbReference type="EC" id="1.1.1.58" evidence="5"/>
<dbReference type="Proteomes" id="UP000223913">
    <property type="component" value="Unassembled WGS sequence"/>
</dbReference>
<comment type="caution">
    <text evidence="5">The sequence shown here is derived from an EMBL/GenBank/DDBJ whole genome shotgun (WGS) entry which is preliminary data.</text>
</comment>
<dbReference type="EMBL" id="PDUD01000018">
    <property type="protein sequence ID" value="PHN06307.1"/>
    <property type="molecule type" value="Genomic_DNA"/>
</dbReference>
<dbReference type="RefSeq" id="WP_099150290.1">
    <property type="nucleotide sequence ID" value="NZ_PDUD01000018.1"/>
</dbReference>
<dbReference type="AlphaFoldDB" id="A0A2D0NCV2"/>
<proteinExistence type="predicted"/>
<dbReference type="GO" id="GO:0019698">
    <property type="term" value="P:D-galacturonate catabolic process"/>
    <property type="evidence" value="ECO:0007669"/>
    <property type="project" value="TreeGrafter"/>
</dbReference>
<accession>A0A2D0NCV2</accession>
<dbReference type="GO" id="GO:0019592">
    <property type="term" value="P:mannitol catabolic process"/>
    <property type="evidence" value="ECO:0007669"/>
    <property type="project" value="TreeGrafter"/>
</dbReference>
<sequence length="480" mass="55553">MQLLNRERAGLVSSRPERVMQFGGGNFLRAFVDWMIDHLNKITDFSGNVVIIKPTERGDYQELRDQDGLFHVVLNGIRQGELVQEKTLVDCVSRVIHPYREWDAYLKLAEQEAMRYIVSNTTEAGIAFNETDKFADHPPREFPAKLTHWLYHRYTHFKGDPERGCVLLPVELIEQNGDELRNCILQYADHWGLEPGFATWVQEHNVFCNTLVDRIVSGYPDAEADDLQQELGFTDKLLVAGEYYHSWVIQAPEWVAREMHFDETDLEVKFVDDLTTYRIIKVRMLNGAHTAMVPVGYLSGMRSVREAVEEPHIGNYIRQLLHQEVMPTLDAPSQELRDFAQAVIDRFLNPSIHHQLISIALNSTSKYRTRLLPTLLAYQQKQGSLPPRVVLALAALTVFYKGEWLDEKIPLQDDPARLRFFEELWQKKDNDPEAISRRVLGQSEWWDTDLNEVPGLTDMLARFIELICTKGMYKTLLKLQ</sequence>
<dbReference type="InterPro" id="IPR013131">
    <property type="entry name" value="Mannitol_DH_N"/>
</dbReference>
<evidence type="ECO:0000313" key="5">
    <source>
        <dbReference type="EMBL" id="PHN06307.1"/>
    </source>
</evidence>
<dbReference type="PANTHER" id="PTHR30524">
    <property type="entry name" value="MANNITOL-1-PHOSPHATE 5-DEHYDROGENASE"/>
    <property type="match status" value="1"/>
</dbReference>
<dbReference type="PANTHER" id="PTHR30524:SF0">
    <property type="entry name" value="ALTRONATE OXIDOREDUCTASE-RELATED"/>
    <property type="match status" value="1"/>
</dbReference>
<feature type="domain" description="Mannitol dehydrogenase N-terminal" evidence="3">
    <location>
        <begin position="18"/>
        <end position="260"/>
    </location>
</feature>
<organism evidence="5 6">
    <name type="scientific">Flavilitoribacter nigricans (strain ATCC 23147 / DSM 23189 / NBRC 102662 / NCIMB 1420 / SS-2)</name>
    <name type="common">Lewinella nigricans</name>
    <dbReference type="NCBI Taxonomy" id="1122177"/>
    <lineage>
        <taxon>Bacteria</taxon>
        <taxon>Pseudomonadati</taxon>
        <taxon>Bacteroidota</taxon>
        <taxon>Saprospiria</taxon>
        <taxon>Saprospirales</taxon>
        <taxon>Lewinellaceae</taxon>
        <taxon>Flavilitoribacter</taxon>
    </lineage>
</organism>
<dbReference type="NCBIfam" id="NF002969">
    <property type="entry name" value="PRK03643.1"/>
    <property type="match status" value="1"/>
</dbReference>
<evidence type="ECO:0000259" key="4">
    <source>
        <dbReference type="Pfam" id="PF08125"/>
    </source>
</evidence>
<feature type="domain" description="Mannitol dehydrogenase C-terminal" evidence="4">
    <location>
        <begin position="273"/>
        <end position="463"/>
    </location>
</feature>
<keyword evidence="6" id="KW-1185">Reference proteome</keyword>
<keyword evidence="2" id="KW-0520">NAD</keyword>
<keyword evidence="1 5" id="KW-0560">Oxidoreductase</keyword>
<dbReference type="SUPFAM" id="SSF51735">
    <property type="entry name" value="NAD(P)-binding Rossmann-fold domains"/>
    <property type="match status" value="1"/>
</dbReference>
<evidence type="ECO:0000256" key="1">
    <source>
        <dbReference type="ARBA" id="ARBA00023002"/>
    </source>
</evidence>
<dbReference type="InterPro" id="IPR008927">
    <property type="entry name" value="6-PGluconate_DH-like_C_sf"/>
</dbReference>
<evidence type="ECO:0000256" key="2">
    <source>
        <dbReference type="ARBA" id="ARBA00023027"/>
    </source>
</evidence>
<protein>
    <submittedName>
        <fullName evidence="5">Altronate oxidoreductase</fullName>
        <ecNumber evidence="5">1.1.1.58</ecNumber>
    </submittedName>
</protein>